<reference evidence="2" key="1">
    <citation type="submission" date="2019-03" db="EMBL/GenBank/DDBJ databases">
        <title>Draft Sequence and Annotation of the Mycoplasma phocicerebrale Strain 1049T Genome.</title>
        <authorList>
            <person name="Frasca S.Jr."/>
            <person name="Kutish G.F."/>
            <person name="Castellanos Gell J."/>
            <person name="Michaels D.L."/>
            <person name="Brown D.R."/>
        </authorList>
    </citation>
    <scope>NUCLEOTIDE SEQUENCE</scope>
    <source>
        <strain evidence="2">1049</strain>
    </source>
</reference>
<evidence type="ECO:0000259" key="1">
    <source>
        <dbReference type="Pfam" id="PF01636"/>
    </source>
</evidence>
<evidence type="ECO:0000313" key="3">
    <source>
        <dbReference type="Proteomes" id="UP000256585"/>
    </source>
</evidence>
<dbReference type="OrthoDB" id="9803871at2"/>
<dbReference type="PANTHER" id="PTHR40086">
    <property type="entry name" value="PHOSPHOTRANSFERASE YTMP-RELATED"/>
    <property type="match status" value="1"/>
</dbReference>
<dbReference type="AlphaFoldDB" id="A0A3T0TTI9"/>
<dbReference type="InterPro" id="IPR002575">
    <property type="entry name" value="Aminoglycoside_PTrfase"/>
</dbReference>
<dbReference type="PANTHER" id="PTHR40086:SF1">
    <property type="entry name" value="CELL CYCLE REGULATOR CCRZ"/>
    <property type="match status" value="1"/>
</dbReference>
<protein>
    <recommendedName>
        <fullName evidence="1">Aminoglycoside phosphotransferase domain-containing protein</fullName>
    </recommendedName>
</protein>
<dbReference type="Pfam" id="PF01636">
    <property type="entry name" value="APH"/>
    <property type="match status" value="1"/>
</dbReference>
<gene>
    <name evidence="2" type="ORF">DMC14_000910</name>
</gene>
<dbReference type="Proteomes" id="UP000256585">
    <property type="component" value="Chromosome"/>
</dbReference>
<dbReference type="InterPro" id="IPR052077">
    <property type="entry name" value="CcrZ_PhaseVar_Mediator"/>
</dbReference>
<dbReference type="SUPFAM" id="SSF56112">
    <property type="entry name" value="Protein kinase-like (PK-like)"/>
    <property type="match status" value="1"/>
</dbReference>
<name>A0A3T0TTI9_9BACT</name>
<dbReference type="RefSeq" id="WP_116171832.1">
    <property type="nucleotide sequence ID" value="NZ_CP033058.2"/>
</dbReference>
<keyword evidence="3" id="KW-1185">Reference proteome</keyword>
<evidence type="ECO:0000313" key="2">
    <source>
        <dbReference type="EMBL" id="AZZ65353.1"/>
    </source>
</evidence>
<feature type="domain" description="Aminoglycoside phosphotransferase" evidence="1">
    <location>
        <begin position="60"/>
        <end position="201"/>
    </location>
</feature>
<dbReference type="Gene3D" id="3.90.1200.10">
    <property type="match status" value="1"/>
</dbReference>
<proteinExistence type="predicted"/>
<dbReference type="KEGG" id="mphc:DMC14_000910"/>
<sequence length="250" mass="29960">MMELLKNQGFTNKTYYDKEKKQFIKIKNYDSFNHKTSNSILNNLNFVPKTIFEDNTKLINEWISGELLNSKTITDEDLKKIGHLLITLHNSKLPFYKENQIARRFKVYREKISSLNRKIPVLDKYYKKINLFLKNIDNSAPTHNDLWLFNFIKNEKGIFITDWEYATMGDVHFDLAYFIESSNLDSRQEKIFLDAYGDDYEPKFLMAHKIIVNALIVLWINKHEIKPFDDSMYIARVEKRIKLYDKEYRI</sequence>
<organism evidence="2 3">
    <name type="scientific">Metamycoplasma phocicerebrale</name>
    <dbReference type="NCBI Taxonomy" id="142649"/>
    <lineage>
        <taxon>Bacteria</taxon>
        <taxon>Bacillati</taxon>
        <taxon>Mycoplasmatota</taxon>
        <taxon>Mycoplasmoidales</taxon>
        <taxon>Metamycoplasmataceae</taxon>
        <taxon>Metamycoplasma</taxon>
    </lineage>
</organism>
<dbReference type="InterPro" id="IPR011009">
    <property type="entry name" value="Kinase-like_dom_sf"/>
</dbReference>
<dbReference type="EMBL" id="CP033058">
    <property type="protein sequence ID" value="AZZ65353.1"/>
    <property type="molecule type" value="Genomic_DNA"/>
</dbReference>
<accession>A0A3T0TTI9</accession>